<dbReference type="Pfam" id="PF00201">
    <property type="entry name" value="UDPGT"/>
    <property type="match status" value="1"/>
</dbReference>
<protein>
    <recommendedName>
        <fullName evidence="5">Glycosyltransferase</fullName>
        <ecNumber evidence="5">2.4.1.-</ecNumber>
    </recommendedName>
</protein>
<dbReference type="CDD" id="cd03784">
    <property type="entry name" value="GT1_Gtf-like"/>
    <property type="match status" value="1"/>
</dbReference>
<name>A0AA50KID0_9MYRT</name>
<keyword evidence="2 4" id="KW-0328">Glycosyltransferase</keyword>
<dbReference type="PROSITE" id="PS00375">
    <property type="entry name" value="UDPGT"/>
    <property type="match status" value="1"/>
</dbReference>
<dbReference type="Gene3D" id="3.40.50.2000">
    <property type="entry name" value="Glycogen Phosphorylase B"/>
    <property type="match status" value="2"/>
</dbReference>
<dbReference type="EC" id="2.4.1.-" evidence="5"/>
<dbReference type="PANTHER" id="PTHR11926">
    <property type="entry name" value="GLUCOSYL/GLUCURONOSYL TRANSFERASES"/>
    <property type="match status" value="1"/>
</dbReference>
<dbReference type="FunFam" id="3.40.50.2000:FF:000027">
    <property type="entry name" value="Glycosyltransferase"/>
    <property type="match status" value="1"/>
</dbReference>
<dbReference type="PANTHER" id="PTHR11926:SF1498">
    <property type="entry name" value="GLYCOSYLTRANSFERASE"/>
    <property type="match status" value="1"/>
</dbReference>
<dbReference type="InterPro" id="IPR035595">
    <property type="entry name" value="UDP_glycos_trans_CS"/>
</dbReference>
<keyword evidence="3 4" id="KW-0808">Transferase</keyword>
<comment type="similarity">
    <text evidence="1 4">Belongs to the UDP-glycosyltransferase family.</text>
</comment>
<dbReference type="FunFam" id="3.40.50.2000:FF:000055">
    <property type="entry name" value="Glycosyltransferase"/>
    <property type="match status" value="1"/>
</dbReference>
<dbReference type="EMBL" id="OQ921379">
    <property type="protein sequence ID" value="WMB96351.1"/>
    <property type="molecule type" value="mRNA"/>
</dbReference>
<dbReference type="GO" id="GO:0080044">
    <property type="term" value="F:quercetin 7-O-glucosyltransferase activity"/>
    <property type="evidence" value="ECO:0007669"/>
    <property type="project" value="TreeGrafter"/>
</dbReference>
<evidence type="ECO:0000256" key="1">
    <source>
        <dbReference type="ARBA" id="ARBA00009995"/>
    </source>
</evidence>
<evidence type="ECO:0000256" key="3">
    <source>
        <dbReference type="ARBA" id="ARBA00022679"/>
    </source>
</evidence>
<dbReference type="AlphaFoldDB" id="A0AA50KID0"/>
<dbReference type="SUPFAM" id="SSF53756">
    <property type="entry name" value="UDP-Glycosyltransferase/glycogen phosphorylase"/>
    <property type="match status" value="1"/>
</dbReference>
<evidence type="ECO:0000256" key="4">
    <source>
        <dbReference type="RuleBase" id="RU003718"/>
    </source>
</evidence>
<dbReference type="InterPro" id="IPR002213">
    <property type="entry name" value="UDP_glucos_trans"/>
</dbReference>
<sequence>MARDSAVEALPGTKPHAIIVPYPAQGHINPLLKLAKILHGRGGFHVTFVNTEYNARRLLRSRGPTSLDDMPGFHFETIPDGLPPVDADVMQDVPALSDSLSRTCFEPFVELVSKVNQHGGPPATCFVYDAMMPFVADAAEKFGLPAVAFWPPAACAIWGVAQYPKLIEKGLVPLKDSSYLSNGFLDTVIEWIPGIDNFRLRDIPTFIQTTDPNDIMVHYMIRSVEVSSKKACAVVFNTFDALEADVLRALKSIYPSIYTVGPLNLVLDRYPEEELTAVGSNLWKEDNSCLKWLDSQEHGSVVYVNFGSITVATAEQMTEFAWGLANSRMPFLWVIRPDLVVGESAVLPPGFTDETSDRCMISGWCPQEEVLKHPSIGGFLTHSGWNSTLESMSAGVPMVCWPFFADQQTNCWYGKNSWGIGMEIDHDVKRDKVEGMVKELMEGEKGKEMKRRAAGWRSAAEKAVAPGGSSYKNLEKLLSLLLPKK</sequence>
<accession>A0AA50KID0</accession>
<evidence type="ECO:0000256" key="5">
    <source>
        <dbReference type="RuleBase" id="RU362057"/>
    </source>
</evidence>
<dbReference type="GO" id="GO:0080043">
    <property type="term" value="F:quercetin 3-O-glucosyltransferase activity"/>
    <property type="evidence" value="ECO:0007669"/>
    <property type="project" value="TreeGrafter"/>
</dbReference>
<evidence type="ECO:0000256" key="2">
    <source>
        <dbReference type="ARBA" id="ARBA00022676"/>
    </source>
</evidence>
<proteinExistence type="evidence at transcript level"/>
<evidence type="ECO:0000313" key="6">
    <source>
        <dbReference type="EMBL" id="WMB96351.1"/>
    </source>
</evidence>
<reference evidence="6" key="1">
    <citation type="journal article" date="2023" name="Plant Physiol.">
        <title>Biosynthesis, herbivore induction, and defensive role of phenylacetaldoxime glucoside.</title>
        <authorList>
            <person name="Muller A.T."/>
            <person name="Nakamura Y."/>
            <person name="Reichelt M."/>
            <person name="Luck K."/>
            <person name="Cosio E."/>
            <person name="Lackus N."/>
            <person name="Gershenzon J."/>
            <person name="Mithofer A."/>
            <person name="Kollner T.G."/>
        </authorList>
    </citation>
    <scope>NUCLEOTIDE SEQUENCE</scope>
</reference>
<organism evidence="6">
    <name type="scientific">Miconia microphysca</name>
    <dbReference type="NCBI Taxonomy" id="3021300"/>
    <lineage>
        <taxon>Eukaryota</taxon>
        <taxon>Viridiplantae</taxon>
        <taxon>Streptophyta</taxon>
        <taxon>Embryophyta</taxon>
        <taxon>Tracheophyta</taxon>
        <taxon>Spermatophyta</taxon>
        <taxon>Magnoliopsida</taxon>
        <taxon>eudicotyledons</taxon>
        <taxon>Gunneridae</taxon>
        <taxon>Pentapetalae</taxon>
        <taxon>rosids</taxon>
        <taxon>malvids</taxon>
        <taxon>Myrtales</taxon>
        <taxon>Melastomataceae</taxon>
        <taxon>Melastomatoideae</taxon>
        <taxon>Miconieae</taxon>
        <taxon>Miconia</taxon>
    </lineage>
</organism>